<reference evidence="14 15" key="1">
    <citation type="submission" date="2013-03" db="EMBL/GenBank/DDBJ databases">
        <title>The Genome Sequence of Cladophialophora carrionii CBS 160.54.</title>
        <authorList>
            <consortium name="The Broad Institute Genomics Platform"/>
            <person name="Cuomo C."/>
            <person name="de Hoog S."/>
            <person name="Gorbushina A."/>
            <person name="Walker B."/>
            <person name="Young S.K."/>
            <person name="Zeng Q."/>
            <person name="Gargeya S."/>
            <person name="Fitzgerald M."/>
            <person name="Haas B."/>
            <person name="Abouelleil A."/>
            <person name="Allen A.W."/>
            <person name="Alvarado L."/>
            <person name="Arachchi H.M."/>
            <person name="Berlin A.M."/>
            <person name="Chapman S.B."/>
            <person name="Gainer-Dewar J."/>
            <person name="Goldberg J."/>
            <person name="Griggs A."/>
            <person name="Gujja S."/>
            <person name="Hansen M."/>
            <person name="Howarth C."/>
            <person name="Imamovic A."/>
            <person name="Ireland A."/>
            <person name="Larimer J."/>
            <person name="McCowan C."/>
            <person name="Murphy C."/>
            <person name="Pearson M."/>
            <person name="Poon T.W."/>
            <person name="Priest M."/>
            <person name="Roberts A."/>
            <person name="Saif S."/>
            <person name="Shea T."/>
            <person name="Sisk P."/>
            <person name="Sykes S."/>
            <person name="Wortman J."/>
            <person name="Nusbaum C."/>
            <person name="Birren B."/>
        </authorList>
    </citation>
    <scope>NUCLEOTIDE SEQUENCE [LARGE SCALE GENOMIC DNA]</scope>
    <source>
        <strain evidence="14 15">CBS 160.54</strain>
    </source>
</reference>
<evidence type="ECO:0000256" key="10">
    <source>
        <dbReference type="SAM" id="MobiDB-lite"/>
    </source>
</evidence>
<feature type="compositionally biased region" description="Acidic residues" evidence="10">
    <location>
        <begin position="1276"/>
        <end position="1287"/>
    </location>
</feature>
<evidence type="ECO:0000259" key="12">
    <source>
        <dbReference type="PROSITE" id="PS51192"/>
    </source>
</evidence>
<evidence type="ECO:0000259" key="11">
    <source>
        <dbReference type="PROSITE" id="PS50089"/>
    </source>
</evidence>
<feature type="domain" description="Helicase C-terminal" evidence="13">
    <location>
        <begin position="1097"/>
        <end position="1258"/>
    </location>
</feature>
<dbReference type="RefSeq" id="XP_008729837.1">
    <property type="nucleotide sequence ID" value="XM_008731615.1"/>
</dbReference>
<dbReference type="PROSITE" id="PS51192">
    <property type="entry name" value="HELICASE_ATP_BIND_1"/>
    <property type="match status" value="1"/>
</dbReference>
<feature type="domain" description="RING-type" evidence="11">
    <location>
        <begin position="966"/>
        <end position="1011"/>
    </location>
</feature>
<dbReference type="CDD" id="cd18008">
    <property type="entry name" value="DEXDc_SHPRH-like"/>
    <property type="match status" value="1"/>
</dbReference>
<dbReference type="Gene3D" id="3.40.50.300">
    <property type="entry name" value="P-loop containing nucleotide triphosphate hydrolases"/>
    <property type="match status" value="1"/>
</dbReference>
<evidence type="ECO:0000256" key="4">
    <source>
        <dbReference type="ARBA" id="ARBA00022771"/>
    </source>
</evidence>
<name>V9D2V8_9EURO</name>
<sequence>MDSLALAAINPHCDYVDLTGDSVDGSVCDVEILPPGEPVIKQEVREGVINIPDIGSTMAEADVERPDAGLLEHQQRPSDNTAAESCDAIDSAAIQPGNQLARPKSVQISDGKTSSPTSRGYSPDETVDIATPEKSLRTNSSTLDQLAHDSMEFTSIQPDTTAQLNNPGQGDGVHINKPHLNSNVTDSHGDMEFEPLPIFDPSPSAEIDMSGFDALIQYNQNKADLAKDSEILAAMTLDYTTGAYIDIASPQNPTDSIAGEHAEPLGDLIDDNGDIFDWNTTLHKDTVAANQSAATAFEKRKREYETKKAEGTNTQEDDIRFNTEEIAEHRRLRDIERSQIVVEDSLPPNYQEEDSLFVPEDPQPLEPPQKKRAAPKTRNRLSKKDMDDAISAGIHAGFGKGRKPKRKARASSEDRQPRKRNPRNKASGIKPPARKQGRQRRPNLSNIASLGQTNIIKAAQANAFLPDMPTFTATNKVKALQELIASLPSAERGLATNDRAAIIEATVKFRGRGAVRSDGQGGWVLKGMVSSLYHHQLLGAAFLRERENGESKPKGGMVCDEMGFGKTIQMIANMIDGRAEPGSAIKTTLIIAPPTLLNQWMQEMDTHVEGNSLGRILRYHSGSRLQSNNVVADLMEYDVILTTYGEVQKSYPLCKPPKHLASEEKKNEWWRKYYHDNVGPLHRIKFHRIVLDEAHHIKNHASKTSIAVRALTGNFKWCITGTPILNFIEELYPYFAFLKVPHTGTYQTFCHNYANNRTSSREPVQMGRIQNILRAIMLRRTHVNTLFGAPIVKLPEITHKTVLVEFNPVERKIYNMVKSRYIQQINAYSTSGSLVPNYGNILSMLLRLRMLCSHILLIQDVLKDMFTAADVETLWRLTASEVQASDDSGERNMIKTLRKMLAKDENTLQTSQSQVLTLTPATTPEIQDENDMATGSSYGLFFKFRKFLRKLSDSDTWAELHLRSTCAKCRSPPDNPVCTSCFHVYCQECMMALHEERKLRGEEKTACLECQSYFEETTACSGLAELGFGSAAVLPRVMKKKRKMAKQLKRAENAAIGRNARARRSSTIDDAAEDEDEEYQDWIEEGGGSLPSAKLAATKAAILNWRETHPGQKIIVYTQFLDLGRLFSQVCVAEGWGHVKFNGKMSIEAREKAIRNFEHNPDVFIMICSLKAGGVGLNLTMASKVIILDLWFNSAIEAQAYCRAFRLGQDQVVDVLRFVVKDSIDQDLIKMQDRKDVEVQSVIGPEILGKRATIQQLLGLFGELKEDGQNEFILVEEDGEDGEDDQNENPATRLPPRPF</sequence>
<keyword evidence="4 9" id="KW-0863">Zinc-finger</keyword>
<dbReference type="GeneID" id="19985792"/>
<dbReference type="Gene3D" id="3.30.40.10">
    <property type="entry name" value="Zinc/RING finger domain, C3HC4 (zinc finger)"/>
    <property type="match status" value="1"/>
</dbReference>
<dbReference type="GO" id="GO:0005634">
    <property type="term" value="C:nucleus"/>
    <property type="evidence" value="ECO:0007669"/>
    <property type="project" value="TreeGrafter"/>
</dbReference>
<gene>
    <name evidence="14" type="ORF">G647_07299</name>
</gene>
<keyword evidence="3" id="KW-0547">Nucleotide-binding</keyword>
<dbReference type="Gene3D" id="3.40.50.10810">
    <property type="entry name" value="Tandem AAA-ATPase domain"/>
    <property type="match status" value="1"/>
</dbReference>
<keyword evidence="6" id="KW-0347">Helicase</keyword>
<feature type="region of interest" description="Disordered" evidence="10">
    <location>
        <begin position="298"/>
        <end position="318"/>
    </location>
</feature>
<dbReference type="InterPro" id="IPR013083">
    <property type="entry name" value="Znf_RING/FYVE/PHD"/>
</dbReference>
<dbReference type="GO" id="GO:0004386">
    <property type="term" value="F:helicase activity"/>
    <property type="evidence" value="ECO:0007669"/>
    <property type="project" value="UniProtKB-KW"/>
</dbReference>
<protein>
    <submittedName>
        <fullName evidence="14">Uncharacterized protein</fullName>
    </submittedName>
</protein>
<feature type="compositionally biased region" description="Basic residues" evidence="10">
    <location>
        <begin position="400"/>
        <end position="409"/>
    </location>
</feature>
<dbReference type="VEuPathDB" id="FungiDB:G647_07299"/>
<dbReference type="SUPFAM" id="SSF52540">
    <property type="entry name" value="P-loop containing nucleoside triphosphate hydrolases"/>
    <property type="match status" value="2"/>
</dbReference>
<evidence type="ECO:0000313" key="14">
    <source>
        <dbReference type="EMBL" id="ETI20956.1"/>
    </source>
</evidence>
<dbReference type="InterPro" id="IPR038718">
    <property type="entry name" value="SNF2-like_sf"/>
</dbReference>
<dbReference type="PROSITE" id="PS51194">
    <property type="entry name" value="HELICASE_CTER"/>
    <property type="match status" value="1"/>
</dbReference>
<dbReference type="Pfam" id="PF00176">
    <property type="entry name" value="SNF2-rel_dom"/>
    <property type="match status" value="1"/>
</dbReference>
<proteinExistence type="inferred from homology"/>
<evidence type="ECO:0000256" key="3">
    <source>
        <dbReference type="ARBA" id="ARBA00022741"/>
    </source>
</evidence>
<dbReference type="InterPro" id="IPR050628">
    <property type="entry name" value="SNF2_RAD54_helicase_TF"/>
</dbReference>
<dbReference type="EMBL" id="KB822707">
    <property type="protein sequence ID" value="ETI20956.1"/>
    <property type="molecule type" value="Genomic_DNA"/>
</dbReference>
<evidence type="ECO:0000313" key="15">
    <source>
        <dbReference type="Proteomes" id="UP000030678"/>
    </source>
</evidence>
<dbReference type="CDD" id="cd18793">
    <property type="entry name" value="SF2_C_SNF"/>
    <property type="match status" value="1"/>
</dbReference>
<dbReference type="GO" id="GO:0016787">
    <property type="term" value="F:hydrolase activity"/>
    <property type="evidence" value="ECO:0007669"/>
    <property type="project" value="UniProtKB-KW"/>
</dbReference>
<dbReference type="PROSITE" id="PS50089">
    <property type="entry name" value="ZF_RING_2"/>
    <property type="match status" value="1"/>
</dbReference>
<feature type="compositionally biased region" description="Basic residues" evidence="10">
    <location>
        <begin position="370"/>
        <end position="381"/>
    </location>
</feature>
<dbReference type="SMART" id="SM00490">
    <property type="entry name" value="HELICc"/>
    <property type="match status" value="1"/>
</dbReference>
<evidence type="ECO:0000256" key="6">
    <source>
        <dbReference type="ARBA" id="ARBA00022806"/>
    </source>
</evidence>
<dbReference type="Proteomes" id="UP000030678">
    <property type="component" value="Unassembled WGS sequence"/>
</dbReference>
<dbReference type="InterPro" id="IPR001841">
    <property type="entry name" value="Znf_RING"/>
</dbReference>
<dbReference type="InterPro" id="IPR027417">
    <property type="entry name" value="P-loop_NTPase"/>
</dbReference>
<dbReference type="GO" id="GO:0008094">
    <property type="term" value="F:ATP-dependent activity, acting on DNA"/>
    <property type="evidence" value="ECO:0007669"/>
    <property type="project" value="TreeGrafter"/>
</dbReference>
<dbReference type="PANTHER" id="PTHR45626:SF17">
    <property type="entry name" value="HELICASE-LIKE TRANSCRIPTION FACTOR"/>
    <property type="match status" value="1"/>
</dbReference>
<dbReference type="Pfam" id="PF00271">
    <property type="entry name" value="Helicase_C"/>
    <property type="match status" value="1"/>
</dbReference>
<feature type="region of interest" description="Disordered" evidence="10">
    <location>
        <begin position="1276"/>
        <end position="1299"/>
    </location>
</feature>
<feature type="compositionally biased region" description="Basic and acidic residues" evidence="10">
    <location>
        <begin position="298"/>
        <end position="310"/>
    </location>
</feature>
<organism evidence="14 15">
    <name type="scientific">Cladophialophora carrionii CBS 160.54</name>
    <dbReference type="NCBI Taxonomy" id="1279043"/>
    <lineage>
        <taxon>Eukaryota</taxon>
        <taxon>Fungi</taxon>
        <taxon>Dikarya</taxon>
        <taxon>Ascomycota</taxon>
        <taxon>Pezizomycotina</taxon>
        <taxon>Eurotiomycetes</taxon>
        <taxon>Chaetothyriomycetidae</taxon>
        <taxon>Chaetothyriales</taxon>
        <taxon>Herpotrichiellaceae</taxon>
        <taxon>Cladophialophora</taxon>
    </lineage>
</organism>
<feature type="region of interest" description="Disordered" evidence="10">
    <location>
        <begin position="343"/>
        <end position="448"/>
    </location>
</feature>
<evidence type="ECO:0000256" key="7">
    <source>
        <dbReference type="ARBA" id="ARBA00022833"/>
    </source>
</evidence>
<evidence type="ECO:0000256" key="9">
    <source>
        <dbReference type="PROSITE-ProRule" id="PRU00175"/>
    </source>
</evidence>
<dbReference type="InterPro" id="IPR014001">
    <property type="entry name" value="Helicase_ATP-bd"/>
</dbReference>
<feature type="region of interest" description="Disordered" evidence="10">
    <location>
        <begin position="93"/>
        <end position="138"/>
    </location>
</feature>
<dbReference type="PROSITE" id="PS00518">
    <property type="entry name" value="ZF_RING_1"/>
    <property type="match status" value="1"/>
</dbReference>
<dbReference type="GO" id="GO:0008270">
    <property type="term" value="F:zinc ion binding"/>
    <property type="evidence" value="ECO:0007669"/>
    <property type="project" value="UniProtKB-KW"/>
</dbReference>
<evidence type="ECO:0000256" key="2">
    <source>
        <dbReference type="ARBA" id="ARBA00022723"/>
    </source>
</evidence>
<keyword evidence="7" id="KW-0862">Zinc</keyword>
<keyword evidence="8" id="KW-0067">ATP-binding</keyword>
<dbReference type="HOGENOM" id="CLU_000315_3_2_1"/>
<dbReference type="GO" id="GO:0005524">
    <property type="term" value="F:ATP binding"/>
    <property type="evidence" value="ECO:0007669"/>
    <property type="project" value="UniProtKB-KW"/>
</dbReference>
<evidence type="ECO:0000256" key="8">
    <source>
        <dbReference type="ARBA" id="ARBA00022840"/>
    </source>
</evidence>
<comment type="similarity">
    <text evidence="1">Belongs to the SNF2/RAD54 helicase family.</text>
</comment>
<dbReference type="InterPro" id="IPR001650">
    <property type="entry name" value="Helicase_C-like"/>
</dbReference>
<feature type="compositionally biased region" description="Polar residues" evidence="10">
    <location>
        <begin position="106"/>
        <end position="120"/>
    </location>
</feature>
<evidence type="ECO:0000256" key="1">
    <source>
        <dbReference type="ARBA" id="ARBA00007025"/>
    </source>
</evidence>
<dbReference type="InterPro" id="IPR000330">
    <property type="entry name" value="SNF2_N"/>
</dbReference>
<dbReference type="GO" id="GO:0006281">
    <property type="term" value="P:DNA repair"/>
    <property type="evidence" value="ECO:0007669"/>
    <property type="project" value="TreeGrafter"/>
</dbReference>
<keyword evidence="2" id="KW-0479">Metal-binding</keyword>
<dbReference type="InterPro" id="IPR017907">
    <property type="entry name" value="Znf_RING_CS"/>
</dbReference>
<dbReference type="OrthoDB" id="1699231at2759"/>
<feature type="region of interest" description="Disordered" evidence="10">
    <location>
        <begin position="1059"/>
        <end position="1078"/>
    </location>
</feature>
<dbReference type="PANTHER" id="PTHR45626">
    <property type="entry name" value="TRANSCRIPTION TERMINATION FACTOR 2-RELATED"/>
    <property type="match status" value="1"/>
</dbReference>
<accession>V9D2V8</accession>
<dbReference type="SUPFAM" id="SSF57850">
    <property type="entry name" value="RING/U-box"/>
    <property type="match status" value="1"/>
</dbReference>
<dbReference type="InterPro" id="IPR049730">
    <property type="entry name" value="SNF2/RAD54-like_C"/>
</dbReference>
<dbReference type="CDD" id="cd16449">
    <property type="entry name" value="RING-HC"/>
    <property type="match status" value="1"/>
</dbReference>
<dbReference type="SMART" id="SM00487">
    <property type="entry name" value="DEXDc"/>
    <property type="match status" value="1"/>
</dbReference>
<feature type="domain" description="Helicase ATP-binding" evidence="12">
    <location>
        <begin position="547"/>
        <end position="741"/>
    </location>
</feature>
<evidence type="ECO:0000259" key="13">
    <source>
        <dbReference type="PROSITE" id="PS51194"/>
    </source>
</evidence>
<evidence type="ECO:0000256" key="5">
    <source>
        <dbReference type="ARBA" id="ARBA00022801"/>
    </source>
</evidence>
<keyword evidence="5" id="KW-0378">Hydrolase</keyword>
<feature type="compositionally biased region" description="Basic residues" evidence="10">
    <location>
        <begin position="432"/>
        <end position="441"/>
    </location>
</feature>